<keyword evidence="6 8" id="KW-1133">Transmembrane helix</keyword>
<comment type="subcellular location">
    <subcellularLocation>
        <location evidence="1 8">Cell membrane</location>
        <topology evidence="1 8">Multi-pass membrane protein</topology>
    </subcellularLocation>
</comment>
<dbReference type="Pfam" id="PF00528">
    <property type="entry name" value="BPD_transp_1"/>
    <property type="match status" value="1"/>
</dbReference>
<feature type="transmembrane region" description="Helical" evidence="8">
    <location>
        <begin position="168"/>
        <end position="187"/>
    </location>
</feature>
<dbReference type="InterPro" id="IPR035906">
    <property type="entry name" value="MetI-like_sf"/>
</dbReference>
<feature type="non-terminal residue" evidence="10">
    <location>
        <position position="228"/>
    </location>
</feature>
<keyword evidence="7 8" id="KW-0472">Membrane</keyword>
<sequence>MNSSPKPLAGERIGTLPGRSTALRKAPRSARWASRMLAINAGWSYIFLYAPILVLILFSFNQSRFNAQWTGWTLDWYRQMFRDARIADAFRTSLLIAVVSTVVATVLGTMLALAFERYRFRGRTSLDTMVYLPIIVPDIVMAVSLLAVFSLAFRFVNAITGLSLRTGLGTVIIAHIAFNISFVTVVVRASLRAFDRQLEEAAQDLGARPWTTFRRITLPLIMPGIVGG</sequence>
<dbReference type="InterPro" id="IPR051789">
    <property type="entry name" value="Bact_Polyamine_Transport"/>
</dbReference>
<dbReference type="PANTHER" id="PTHR43848:SF2">
    <property type="entry name" value="PUTRESCINE TRANSPORT SYSTEM PERMEASE PROTEIN POTI"/>
    <property type="match status" value="1"/>
</dbReference>
<dbReference type="CDD" id="cd06261">
    <property type="entry name" value="TM_PBP2"/>
    <property type="match status" value="1"/>
</dbReference>
<evidence type="ECO:0000256" key="5">
    <source>
        <dbReference type="ARBA" id="ARBA00022692"/>
    </source>
</evidence>
<evidence type="ECO:0000256" key="1">
    <source>
        <dbReference type="ARBA" id="ARBA00004651"/>
    </source>
</evidence>
<dbReference type="PANTHER" id="PTHR43848">
    <property type="entry name" value="PUTRESCINE TRANSPORT SYSTEM PERMEASE PROTEIN POTI"/>
    <property type="match status" value="1"/>
</dbReference>
<evidence type="ECO:0000256" key="8">
    <source>
        <dbReference type="RuleBase" id="RU363032"/>
    </source>
</evidence>
<name>A0A6J4JKQ6_9CHLR</name>
<feature type="transmembrane region" description="Helical" evidence="8">
    <location>
        <begin position="130"/>
        <end position="156"/>
    </location>
</feature>
<feature type="transmembrane region" description="Helical" evidence="8">
    <location>
        <begin position="94"/>
        <end position="118"/>
    </location>
</feature>
<reference evidence="10" key="1">
    <citation type="submission" date="2020-02" db="EMBL/GenBank/DDBJ databases">
        <authorList>
            <person name="Meier V. D."/>
        </authorList>
    </citation>
    <scope>NUCLEOTIDE SEQUENCE</scope>
    <source>
        <strain evidence="10">AVDCRST_MAG93</strain>
    </source>
</reference>
<dbReference type="GO" id="GO:0005886">
    <property type="term" value="C:plasma membrane"/>
    <property type="evidence" value="ECO:0007669"/>
    <property type="project" value="UniProtKB-SubCell"/>
</dbReference>
<gene>
    <name evidence="10" type="ORF">AVDCRST_MAG93-3195</name>
</gene>
<evidence type="ECO:0000256" key="3">
    <source>
        <dbReference type="ARBA" id="ARBA00022448"/>
    </source>
</evidence>
<dbReference type="EMBL" id="CADCTR010001091">
    <property type="protein sequence ID" value="CAA9281038.1"/>
    <property type="molecule type" value="Genomic_DNA"/>
</dbReference>
<evidence type="ECO:0000313" key="10">
    <source>
        <dbReference type="EMBL" id="CAA9281038.1"/>
    </source>
</evidence>
<dbReference type="Gene3D" id="1.10.3720.10">
    <property type="entry name" value="MetI-like"/>
    <property type="match status" value="1"/>
</dbReference>
<keyword evidence="5 8" id="KW-0812">Transmembrane</keyword>
<evidence type="ECO:0000259" key="9">
    <source>
        <dbReference type="PROSITE" id="PS50928"/>
    </source>
</evidence>
<evidence type="ECO:0000256" key="6">
    <source>
        <dbReference type="ARBA" id="ARBA00022989"/>
    </source>
</evidence>
<comment type="similarity">
    <text evidence="2">Belongs to the binding-protein-dependent transport system permease family. CysTW subfamily.</text>
</comment>
<dbReference type="AlphaFoldDB" id="A0A6J4JKQ6"/>
<protein>
    <submittedName>
        <fullName evidence="10">Spermidine/putrescine import ABC transporter permease protein PotC</fullName>
    </submittedName>
</protein>
<evidence type="ECO:0000256" key="2">
    <source>
        <dbReference type="ARBA" id="ARBA00007069"/>
    </source>
</evidence>
<dbReference type="InterPro" id="IPR000515">
    <property type="entry name" value="MetI-like"/>
</dbReference>
<dbReference type="SUPFAM" id="SSF161098">
    <property type="entry name" value="MetI-like"/>
    <property type="match status" value="1"/>
</dbReference>
<keyword evidence="3 8" id="KW-0813">Transport</keyword>
<accession>A0A6J4JKQ6</accession>
<evidence type="ECO:0000256" key="4">
    <source>
        <dbReference type="ARBA" id="ARBA00022475"/>
    </source>
</evidence>
<evidence type="ECO:0000256" key="7">
    <source>
        <dbReference type="ARBA" id="ARBA00023136"/>
    </source>
</evidence>
<keyword evidence="4" id="KW-1003">Cell membrane</keyword>
<proteinExistence type="inferred from homology"/>
<organism evidence="10">
    <name type="scientific">uncultured Chloroflexia bacterium</name>
    <dbReference type="NCBI Taxonomy" id="1672391"/>
    <lineage>
        <taxon>Bacteria</taxon>
        <taxon>Bacillati</taxon>
        <taxon>Chloroflexota</taxon>
        <taxon>Chloroflexia</taxon>
        <taxon>environmental samples</taxon>
    </lineage>
</organism>
<dbReference type="GO" id="GO:0055085">
    <property type="term" value="P:transmembrane transport"/>
    <property type="evidence" value="ECO:0007669"/>
    <property type="project" value="InterPro"/>
</dbReference>
<feature type="transmembrane region" description="Helical" evidence="8">
    <location>
        <begin position="37"/>
        <end position="60"/>
    </location>
</feature>
<dbReference type="PROSITE" id="PS50928">
    <property type="entry name" value="ABC_TM1"/>
    <property type="match status" value="1"/>
</dbReference>
<feature type="domain" description="ABC transmembrane type-1" evidence="9">
    <location>
        <begin position="90"/>
        <end position="228"/>
    </location>
</feature>